<feature type="compositionally biased region" description="Basic and acidic residues" evidence="5">
    <location>
        <begin position="639"/>
        <end position="663"/>
    </location>
</feature>
<accession>A0A1E4S858</accession>
<evidence type="ECO:0000256" key="5">
    <source>
        <dbReference type="SAM" id="MobiDB-lite"/>
    </source>
</evidence>
<feature type="region of interest" description="Disordered" evidence="5">
    <location>
        <begin position="270"/>
        <end position="289"/>
    </location>
</feature>
<proteinExistence type="inferred from homology"/>
<feature type="non-terminal residue" evidence="7">
    <location>
        <position position="670"/>
    </location>
</feature>
<dbReference type="STRING" id="983966.A0A1E4S858"/>
<dbReference type="Pfam" id="PF02902">
    <property type="entry name" value="Peptidase_C48"/>
    <property type="match status" value="1"/>
</dbReference>
<keyword evidence="8" id="KW-1185">Reference proteome</keyword>
<dbReference type="Proteomes" id="UP000094389">
    <property type="component" value="Unassembled WGS sequence"/>
</dbReference>
<dbReference type="InterPro" id="IPR003653">
    <property type="entry name" value="Peptidase_C48_C"/>
</dbReference>
<name>A0A1E4S858_CYBJN</name>
<organism evidence="7 8">
    <name type="scientific">Cyberlindnera jadinii (strain ATCC 18201 / CBS 1600 / BCRC 20928 / JCM 3617 / NBRC 0987 / NRRL Y-1542)</name>
    <name type="common">Torula yeast</name>
    <name type="synonym">Candida utilis</name>
    <dbReference type="NCBI Taxonomy" id="983966"/>
    <lineage>
        <taxon>Eukaryota</taxon>
        <taxon>Fungi</taxon>
        <taxon>Dikarya</taxon>
        <taxon>Ascomycota</taxon>
        <taxon>Saccharomycotina</taxon>
        <taxon>Saccharomycetes</taxon>
        <taxon>Phaffomycetales</taxon>
        <taxon>Phaffomycetaceae</taxon>
        <taxon>Cyberlindnera</taxon>
    </lineage>
</organism>
<feature type="compositionally biased region" description="Polar residues" evidence="5">
    <location>
        <begin position="271"/>
        <end position="280"/>
    </location>
</feature>
<evidence type="ECO:0000256" key="4">
    <source>
        <dbReference type="ARBA" id="ARBA00022807"/>
    </source>
</evidence>
<evidence type="ECO:0000313" key="7">
    <source>
        <dbReference type="EMBL" id="ODV75717.1"/>
    </source>
</evidence>
<dbReference type="EMBL" id="KV453925">
    <property type="protein sequence ID" value="ODV75717.1"/>
    <property type="molecule type" value="Genomic_DNA"/>
</dbReference>
<evidence type="ECO:0000256" key="1">
    <source>
        <dbReference type="ARBA" id="ARBA00005234"/>
    </source>
</evidence>
<dbReference type="GO" id="GO:0006508">
    <property type="term" value="P:proteolysis"/>
    <property type="evidence" value="ECO:0007669"/>
    <property type="project" value="UniProtKB-KW"/>
</dbReference>
<dbReference type="GO" id="GO:0008234">
    <property type="term" value="F:cysteine-type peptidase activity"/>
    <property type="evidence" value="ECO:0007669"/>
    <property type="project" value="UniProtKB-KW"/>
</dbReference>
<evidence type="ECO:0000256" key="2">
    <source>
        <dbReference type="ARBA" id="ARBA00022670"/>
    </source>
</evidence>
<protein>
    <submittedName>
        <fullName evidence="7">Cysteine proteinase</fullName>
    </submittedName>
</protein>
<keyword evidence="4" id="KW-0788">Thiol protease</keyword>
<dbReference type="PANTHER" id="PTHR46915">
    <property type="entry name" value="UBIQUITIN-LIKE PROTEASE 4-RELATED"/>
    <property type="match status" value="1"/>
</dbReference>
<dbReference type="Gene3D" id="3.40.395.10">
    <property type="entry name" value="Adenoviral Proteinase, Chain A"/>
    <property type="match status" value="1"/>
</dbReference>
<sequence length="670" mass="77444">MARSRKKIRTQGTVPLNTLSSSPLAPSPSQKIRNKFIRPINVESDDTLLLNPYSASKNKYGSNKWRATAVRRPVTVELHMPAVSSTDTPLPPLSPKDVFSDTEANDVVVTKYKVLNISDLEYVSQIKDYNKVTIASERASLGKDMRIFNHKDGEVRLSFDPQLTHFNLEFDGRVVTKVMATDLRRMIHSKTALLILLKNPLRYDGLTFHSILFSMSASNLVKFLEILDRYLEVNIRIDEKSNDDLHSVLKNSSEAISKFMKPFKSLDKLNPRTSLSQKSSNAKKDLGKPIRLESISSSPAISTISTAPKTSTKVTSETVTPTKAFYSPVVPTPLVPRRLRSSGKTTDTIEIDAEDPLTPAPRRRPRRERKPFKPDLQYLFSDQSKFRISDADFKCLYGSQWINDTLIDFFLKYFTQEETKRSTLSLEDFRVFSTFFFTKLTSSPNYYHNIQSWLSKDDILKKRFLIIPINESLHWYCSIVYNIDSLTKDEGDCTVYCFDSLAQQHDSILEPIRNFILGYAKDKHKLEIDPERIKLMNSQVPKQPNFNDCGIHVIYNVYKFLQDQQKCVSFWDSRITKRGEMYKVFLSRERDEWRARLREILLTLQQEMIEKEGYVPEHEEAKEDEDIDEDDIVFLEPEEFQKPREHSEETGIEGQRENDAKLEECDEEGQ</sequence>
<evidence type="ECO:0000313" key="8">
    <source>
        <dbReference type="Proteomes" id="UP000094389"/>
    </source>
</evidence>
<evidence type="ECO:0000256" key="3">
    <source>
        <dbReference type="ARBA" id="ARBA00022801"/>
    </source>
</evidence>
<keyword evidence="2" id="KW-0645">Protease</keyword>
<feature type="region of interest" description="Disordered" evidence="5">
    <location>
        <begin position="615"/>
        <end position="670"/>
    </location>
</feature>
<feature type="region of interest" description="Disordered" evidence="5">
    <location>
        <begin position="336"/>
        <end position="368"/>
    </location>
</feature>
<feature type="domain" description="Ubiquitin-like protease family profile" evidence="6">
    <location>
        <begin position="386"/>
        <end position="560"/>
    </location>
</feature>
<feature type="region of interest" description="Disordered" evidence="5">
    <location>
        <begin position="1"/>
        <end position="30"/>
    </location>
</feature>
<feature type="compositionally biased region" description="Acidic residues" evidence="5">
    <location>
        <begin position="622"/>
        <end position="638"/>
    </location>
</feature>
<gene>
    <name evidence="7" type="ORF">CYBJADRAFT_165144</name>
</gene>
<dbReference type="RefSeq" id="XP_020072756.1">
    <property type="nucleotide sequence ID" value="XM_020213912.1"/>
</dbReference>
<dbReference type="PROSITE" id="PS50600">
    <property type="entry name" value="ULP_PROTEASE"/>
    <property type="match status" value="1"/>
</dbReference>
<dbReference type="PANTHER" id="PTHR46915:SF2">
    <property type="entry name" value="UBIQUITIN-LIKE PROTEASE 4"/>
    <property type="match status" value="1"/>
</dbReference>
<reference evidence="7 8" key="1">
    <citation type="journal article" date="2016" name="Proc. Natl. Acad. Sci. U.S.A.">
        <title>Comparative genomics of biotechnologically important yeasts.</title>
        <authorList>
            <person name="Riley R."/>
            <person name="Haridas S."/>
            <person name="Wolfe K.H."/>
            <person name="Lopes M.R."/>
            <person name="Hittinger C.T."/>
            <person name="Goeker M."/>
            <person name="Salamov A.A."/>
            <person name="Wisecaver J.H."/>
            <person name="Long T.M."/>
            <person name="Calvey C.H."/>
            <person name="Aerts A.L."/>
            <person name="Barry K.W."/>
            <person name="Choi C."/>
            <person name="Clum A."/>
            <person name="Coughlan A.Y."/>
            <person name="Deshpande S."/>
            <person name="Douglass A.P."/>
            <person name="Hanson S.J."/>
            <person name="Klenk H.-P."/>
            <person name="LaButti K.M."/>
            <person name="Lapidus A."/>
            <person name="Lindquist E.A."/>
            <person name="Lipzen A.M."/>
            <person name="Meier-Kolthoff J.P."/>
            <person name="Ohm R.A."/>
            <person name="Otillar R.P."/>
            <person name="Pangilinan J.L."/>
            <person name="Peng Y."/>
            <person name="Rokas A."/>
            <person name="Rosa C.A."/>
            <person name="Scheuner C."/>
            <person name="Sibirny A.A."/>
            <person name="Slot J.C."/>
            <person name="Stielow J.B."/>
            <person name="Sun H."/>
            <person name="Kurtzman C.P."/>
            <person name="Blackwell M."/>
            <person name="Grigoriev I.V."/>
            <person name="Jeffries T.W."/>
        </authorList>
    </citation>
    <scope>NUCLEOTIDE SEQUENCE [LARGE SCALE GENOMIC DNA]</scope>
    <source>
        <strain evidence="8">ATCC 18201 / CBS 1600 / BCRC 20928 / JCM 3617 / NBRC 0987 / NRRL Y-1542</strain>
    </source>
</reference>
<dbReference type="GO" id="GO:0019783">
    <property type="term" value="F:ubiquitin-like protein peptidase activity"/>
    <property type="evidence" value="ECO:0007669"/>
    <property type="project" value="UniProtKB-ARBA"/>
</dbReference>
<evidence type="ECO:0000259" key="6">
    <source>
        <dbReference type="PROSITE" id="PS50600"/>
    </source>
</evidence>
<dbReference type="InterPro" id="IPR038765">
    <property type="entry name" value="Papain-like_cys_pep_sf"/>
</dbReference>
<dbReference type="GO" id="GO:0016926">
    <property type="term" value="P:protein desumoylation"/>
    <property type="evidence" value="ECO:0007669"/>
    <property type="project" value="UniProtKB-ARBA"/>
</dbReference>
<comment type="similarity">
    <text evidence="1">Belongs to the peptidase C48 family.</text>
</comment>
<dbReference type="OrthoDB" id="442460at2759"/>
<dbReference type="SUPFAM" id="SSF54001">
    <property type="entry name" value="Cysteine proteinases"/>
    <property type="match status" value="1"/>
</dbReference>
<dbReference type="AlphaFoldDB" id="A0A1E4S858"/>
<keyword evidence="3" id="KW-0378">Hydrolase</keyword>
<dbReference type="GeneID" id="30988308"/>
<feature type="compositionally biased region" description="Low complexity" evidence="5">
    <location>
        <begin position="15"/>
        <end position="29"/>
    </location>
</feature>